<dbReference type="InterPro" id="IPR004358">
    <property type="entry name" value="Sig_transdc_His_kin-like_C"/>
</dbReference>
<evidence type="ECO:0000256" key="1">
    <source>
        <dbReference type="ARBA" id="ARBA00000085"/>
    </source>
</evidence>
<dbReference type="RefSeq" id="WP_189211902.1">
    <property type="nucleotide sequence ID" value="NZ_BMRB01000003.1"/>
</dbReference>
<gene>
    <name evidence="14" type="ORF">GCM10010171_38220</name>
</gene>
<protein>
    <recommendedName>
        <fullName evidence="3">histidine kinase</fullName>
        <ecNumber evidence="3">2.7.13.3</ecNumber>
    </recommendedName>
</protein>
<dbReference type="EC" id="2.7.13.3" evidence="3"/>
<dbReference type="Proteomes" id="UP000660680">
    <property type="component" value="Unassembled WGS sequence"/>
</dbReference>
<dbReference type="SMART" id="SM00304">
    <property type="entry name" value="HAMP"/>
    <property type="match status" value="1"/>
</dbReference>
<dbReference type="PROSITE" id="PS50109">
    <property type="entry name" value="HIS_KIN"/>
    <property type="match status" value="1"/>
</dbReference>
<evidence type="ECO:0000256" key="6">
    <source>
        <dbReference type="ARBA" id="ARBA00022692"/>
    </source>
</evidence>
<keyword evidence="9" id="KW-0902">Two-component regulatory system</keyword>
<dbReference type="GO" id="GO:0000155">
    <property type="term" value="F:phosphorelay sensor kinase activity"/>
    <property type="evidence" value="ECO:0007669"/>
    <property type="project" value="InterPro"/>
</dbReference>
<keyword evidence="4" id="KW-0597">Phosphoprotein</keyword>
<evidence type="ECO:0000256" key="3">
    <source>
        <dbReference type="ARBA" id="ARBA00012438"/>
    </source>
</evidence>
<keyword evidence="5" id="KW-0808">Transferase</keyword>
<dbReference type="SUPFAM" id="SSF47384">
    <property type="entry name" value="Homodimeric domain of signal transducing histidine kinase"/>
    <property type="match status" value="1"/>
</dbReference>
<dbReference type="SMART" id="SM00388">
    <property type="entry name" value="HisKA"/>
    <property type="match status" value="1"/>
</dbReference>
<dbReference type="EMBL" id="BMRB01000003">
    <property type="protein sequence ID" value="GGS40173.1"/>
    <property type="molecule type" value="Genomic_DNA"/>
</dbReference>
<keyword evidence="10 11" id="KW-0472">Membrane</keyword>
<evidence type="ECO:0000256" key="4">
    <source>
        <dbReference type="ARBA" id="ARBA00022553"/>
    </source>
</evidence>
<evidence type="ECO:0000259" key="12">
    <source>
        <dbReference type="PROSITE" id="PS50109"/>
    </source>
</evidence>
<proteinExistence type="predicted"/>
<evidence type="ECO:0000256" key="8">
    <source>
        <dbReference type="ARBA" id="ARBA00022989"/>
    </source>
</evidence>
<organism evidence="14 15">
    <name type="scientific">Actinokineospora fastidiosa</name>
    <dbReference type="NCBI Taxonomy" id="1816"/>
    <lineage>
        <taxon>Bacteria</taxon>
        <taxon>Bacillati</taxon>
        <taxon>Actinomycetota</taxon>
        <taxon>Actinomycetes</taxon>
        <taxon>Pseudonocardiales</taxon>
        <taxon>Pseudonocardiaceae</taxon>
        <taxon>Actinokineospora</taxon>
    </lineage>
</organism>
<accession>A0A918GI78</accession>
<dbReference type="InterPro" id="IPR003661">
    <property type="entry name" value="HisK_dim/P_dom"/>
</dbReference>
<evidence type="ECO:0000256" key="10">
    <source>
        <dbReference type="ARBA" id="ARBA00023136"/>
    </source>
</evidence>
<dbReference type="Gene3D" id="3.30.565.10">
    <property type="entry name" value="Histidine kinase-like ATPase, C-terminal domain"/>
    <property type="match status" value="1"/>
</dbReference>
<dbReference type="Gene3D" id="6.10.340.10">
    <property type="match status" value="1"/>
</dbReference>
<dbReference type="Pfam" id="PF00672">
    <property type="entry name" value="HAMP"/>
    <property type="match status" value="1"/>
</dbReference>
<dbReference type="Pfam" id="PF00512">
    <property type="entry name" value="HisKA"/>
    <property type="match status" value="1"/>
</dbReference>
<name>A0A918GI78_9PSEU</name>
<reference evidence="14" key="2">
    <citation type="submission" date="2020-09" db="EMBL/GenBank/DDBJ databases">
        <authorList>
            <person name="Sun Q."/>
            <person name="Ohkuma M."/>
        </authorList>
    </citation>
    <scope>NUCLEOTIDE SEQUENCE</scope>
    <source>
        <strain evidence="14">JCM 3276</strain>
    </source>
</reference>
<dbReference type="PANTHER" id="PTHR45436:SF5">
    <property type="entry name" value="SENSOR HISTIDINE KINASE TRCS"/>
    <property type="match status" value="1"/>
</dbReference>
<comment type="subcellular location">
    <subcellularLocation>
        <location evidence="2">Cell membrane</location>
    </subcellularLocation>
</comment>
<dbReference type="InterPro" id="IPR036890">
    <property type="entry name" value="HATPase_C_sf"/>
</dbReference>
<keyword evidence="8 11" id="KW-1133">Transmembrane helix</keyword>
<dbReference type="AlphaFoldDB" id="A0A918GI78"/>
<evidence type="ECO:0000313" key="14">
    <source>
        <dbReference type="EMBL" id="GGS40173.1"/>
    </source>
</evidence>
<dbReference type="SUPFAM" id="SSF55874">
    <property type="entry name" value="ATPase domain of HSP90 chaperone/DNA topoisomerase II/histidine kinase"/>
    <property type="match status" value="1"/>
</dbReference>
<feature type="transmembrane region" description="Helical" evidence="11">
    <location>
        <begin position="163"/>
        <end position="188"/>
    </location>
</feature>
<evidence type="ECO:0000313" key="15">
    <source>
        <dbReference type="Proteomes" id="UP000660680"/>
    </source>
</evidence>
<dbReference type="InterPro" id="IPR003594">
    <property type="entry name" value="HATPase_dom"/>
</dbReference>
<dbReference type="CDD" id="cd00075">
    <property type="entry name" value="HATPase"/>
    <property type="match status" value="1"/>
</dbReference>
<comment type="catalytic activity">
    <reaction evidence="1">
        <text>ATP + protein L-histidine = ADP + protein N-phospho-L-histidine.</text>
        <dbReference type="EC" id="2.7.13.3"/>
    </reaction>
</comment>
<dbReference type="InterPro" id="IPR036097">
    <property type="entry name" value="HisK_dim/P_sf"/>
</dbReference>
<dbReference type="PANTHER" id="PTHR45436">
    <property type="entry name" value="SENSOR HISTIDINE KINASE YKOH"/>
    <property type="match status" value="1"/>
</dbReference>
<dbReference type="PROSITE" id="PS50885">
    <property type="entry name" value="HAMP"/>
    <property type="match status" value="1"/>
</dbReference>
<dbReference type="Gene3D" id="1.10.287.130">
    <property type="match status" value="1"/>
</dbReference>
<dbReference type="GO" id="GO:0005886">
    <property type="term" value="C:plasma membrane"/>
    <property type="evidence" value="ECO:0007669"/>
    <property type="project" value="UniProtKB-SubCell"/>
</dbReference>
<dbReference type="InterPro" id="IPR050428">
    <property type="entry name" value="TCS_sensor_his_kinase"/>
</dbReference>
<keyword evidence="7 14" id="KW-0418">Kinase</keyword>
<feature type="domain" description="HAMP" evidence="13">
    <location>
        <begin position="189"/>
        <end position="246"/>
    </location>
</feature>
<sequence length="466" mass="50102">MRTRLLGMVWFLVALVVFGLGVPLALSVAGTEQRNMFLDRLTDINHYASMAQRPLIESQPAVMRDELRRYHELYGIDIVVVDRDSRAQVGSGRFGQNEIDLDDPLVQTQLNEALAGRRPQSGSLLMPWDDSPMVMVAPVLVDADVRGAVVSVSPTDRVRTRVLWWWLLIGAGGVAAFALALLVAVPVIQWILRPVRRLDEATGALVGSVVGGRDVEPVGSAHGPPELRQLGRSFDQMAASVADTLAAQRAFVADASHQLRNPLTALKLRLANLEGHVDEAAEVHRVAAAAEADRLKRILDELLAMARAEGAGGDLVPVDVDQVVAERVADWDVVATARGIDLDIEGLAGDVVVLAPARGVDGILDALLDNALKFTPSGERVRVTVASTDNRVELAVRDHGPGLRPDELDRATDRFWRSHAHQNVPGSGLGLAIVSRIVAKAGGELRLDLPDGGGLRVTVVLPARPV</sequence>
<evidence type="ECO:0000259" key="13">
    <source>
        <dbReference type="PROSITE" id="PS50885"/>
    </source>
</evidence>
<evidence type="ECO:0000256" key="11">
    <source>
        <dbReference type="SAM" id="Phobius"/>
    </source>
</evidence>
<keyword evidence="6 11" id="KW-0812">Transmembrane</keyword>
<dbReference type="PRINTS" id="PR00344">
    <property type="entry name" value="BCTRLSENSOR"/>
</dbReference>
<dbReference type="Pfam" id="PF02518">
    <property type="entry name" value="HATPase_c"/>
    <property type="match status" value="1"/>
</dbReference>
<reference evidence="14" key="1">
    <citation type="journal article" date="2014" name="Int. J. Syst. Evol. Microbiol.">
        <title>Complete genome sequence of Corynebacterium casei LMG S-19264T (=DSM 44701T), isolated from a smear-ripened cheese.</title>
        <authorList>
            <consortium name="US DOE Joint Genome Institute (JGI-PGF)"/>
            <person name="Walter F."/>
            <person name="Albersmeier A."/>
            <person name="Kalinowski J."/>
            <person name="Ruckert C."/>
        </authorList>
    </citation>
    <scope>NUCLEOTIDE SEQUENCE</scope>
    <source>
        <strain evidence="14">JCM 3276</strain>
    </source>
</reference>
<dbReference type="SMART" id="SM00387">
    <property type="entry name" value="HATPase_c"/>
    <property type="match status" value="1"/>
</dbReference>
<dbReference type="CDD" id="cd00082">
    <property type="entry name" value="HisKA"/>
    <property type="match status" value="1"/>
</dbReference>
<feature type="domain" description="Histidine kinase" evidence="12">
    <location>
        <begin position="254"/>
        <end position="465"/>
    </location>
</feature>
<dbReference type="InterPro" id="IPR005467">
    <property type="entry name" value="His_kinase_dom"/>
</dbReference>
<evidence type="ECO:0000256" key="7">
    <source>
        <dbReference type="ARBA" id="ARBA00022777"/>
    </source>
</evidence>
<dbReference type="InterPro" id="IPR003660">
    <property type="entry name" value="HAMP_dom"/>
</dbReference>
<evidence type="ECO:0000256" key="9">
    <source>
        <dbReference type="ARBA" id="ARBA00023012"/>
    </source>
</evidence>
<evidence type="ECO:0000256" key="5">
    <source>
        <dbReference type="ARBA" id="ARBA00022679"/>
    </source>
</evidence>
<comment type="caution">
    <text evidence="14">The sequence shown here is derived from an EMBL/GenBank/DDBJ whole genome shotgun (WGS) entry which is preliminary data.</text>
</comment>
<keyword evidence="15" id="KW-1185">Reference proteome</keyword>
<evidence type="ECO:0000256" key="2">
    <source>
        <dbReference type="ARBA" id="ARBA00004236"/>
    </source>
</evidence>